<feature type="transmembrane region" description="Helical" evidence="1">
    <location>
        <begin position="115"/>
        <end position="134"/>
    </location>
</feature>
<dbReference type="InterPro" id="IPR010699">
    <property type="entry name" value="DUF1275"/>
</dbReference>
<proteinExistence type="predicted"/>
<dbReference type="PANTHER" id="PTHR37488:SF2">
    <property type="entry name" value="DUF1275 DOMAIN-CONTAINING PROTEIN"/>
    <property type="match status" value="1"/>
</dbReference>
<feature type="transmembrane region" description="Helical" evidence="1">
    <location>
        <begin position="206"/>
        <end position="225"/>
    </location>
</feature>
<accession>A0A5B8JGF1</accession>
<feature type="transmembrane region" description="Helical" evidence="1">
    <location>
        <begin position="181"/>
        <end position="200"/>
    </location>
</feature>
<dbReference type="PANTHER" id="PTHR37488">
    <property type="entry name" value="DUF1275 DOMAIN-CONTAINING PROTEIN"/>
    <property type="match status" value="1"/>
</dbReference>
<feature type="transmembrane region" description="Helical" evidence="1">
    <location>
        <begin position="88"/>
        <end position="109"/>
    </location>
</feature>
<feature type="transmembrane region" description="Helical" evidence="1">
    <location>
        <begin position="12"/>
        <end position="35"/>
    </location>
</feature>
<dbReference type="AlphaFoldDB" id="A0A5B8JGF1"/>
<keyword evidence="1" id="KW-0812">Transmembrane</keyword>
<evidence type="ECO:0000313" key="3">
    <source>
        <dbReference type="Proteomes" id="UP000320580"/>
    </source>
</evidence>
<evidence type="ECO:0000313" key="2">
    <source>
        <dbReference type="EMBL" id="QDY80546.1"/>
    </source>
</evidence>
<organism evidence="2 3">
    <name type="scientific">Streptomyces qinzhouensis</name>
    <dbReference type="NCBI Taxonomy" id="2599401"/>
    <lineage>
        <taxon>Bacteria</taxon>
        <taxon>Bacillati</taxon>
        <taxon>Actinomycetota</taxon>
        <taxon>Actinomycetes</taxon>
        <taxon>Kitasatosporales</taxon>
        <taxon>Streptomycetaceae</taxon>
        <taxon>Streptomyces</taxon>
    </lineage>
</organism>
<keyword evidence="1" id="KW-1133">Transmembrane helix</keyword>
<protein>
    <submittedName>
        <fullName evidence="2">DUF1275 domain-containing protein</fullName>
    </submittedName>
</protein>
<keyword evidence="1" id="KW-0472">Membrane</keyword>
<dbReference type="RefSeq" id="WP_146483939.1">
    <property type="nucleotide sequence ID" value="NZ_CP042266.1"/>
</dbReference>
<dbReference type="Proteomes" id="UP000320580">
    <property type="component" value="Chromosome"/>
</dbReference>
<dbReference type="EMBL" id="CP042266">
    <property type="protein sequence ID" value="QDY80546.1"/>
    <property type="molecule type" value="Genomic_DNA"/>
</dbReference>
<dbReference type="Pfam" id="PF06912">
    <property type="entry name" value="DUF1275"/>
    <property type="match status" value="1"/>
</dbReference>
<name>A0A5B8JGF1_9ACTN</name>
<evidence type="ECO:0000256" key="1">
    <source>
        <dbReference type="SAM" id="Phobius"/>
    </source>
</evidence>
<dbReference type="KEGG" id="sqz:FQU76_33030"/>
<dbReference type="OrthoDB" id="4272751at2"/>
<reference evidence="2 3" key="1">
    <citation type="submission" date="2019-07" db="EMBL/GenBank/DDBJ databases">
        <authorList>
            <person name="Zhu P."/>
        </authorList>
    </citation>
    <scope>NUCLEOTIDE SEQUENCE [LARGE SCALE GENOMIC DNA]</scope>
    <source>
        <strain evidence="2 3">SSL-25</strain>
    </source>
</reference>
<feature type="transmembrane region" description="Helical" evidence="1">
    <location>
        <begin position="55"/>
        <end position="76"/>
    </location>
</feature>
<sequence>MKPPAGPALTTAMVVLTLTTGVIEAVSFLVLGPVFTAVQTGNLLLLGFAVAGEGGLSPAASATSLGGFTAGAVLGARFESGLDLRGRHWFGLALLTEAALLAAAGAVGWHTSGSGTHPAGPDLTVTVLVAAAMGMRNVTTLRARVPDFTTTVATRSLTALLAPLGADTRIAAGAKRQSRRLATVGAMFTGGLLGALLLRAGVRPAVLLLAVAAAVAATAACQEAVRRRPAG</sequence>
<keyword evidence="3" id="KW-1185">Reference proteome</keyword>
<gene>
    <name evidence="2" type="ORF">FQU76_33030</name>
</gene>